<dbReference type="InterPro" id="IPR038029">
    <property type="entry name" value="GbiG_N_sf"/>
</dbReference>
<dbReference type="Pfam" id="PF11760">
    <property type="entry name" value="CbiG_N"/>
    <property type="match status" value="1"/>
</dbReference>
<feature type="domain" description="CobE/GbiG C-terminal" evidence="1">
    <location>
        <begin position="203"/>
        <end position="321"/>
    </location>
</feature>
<proteinExistence type="predicted"/>
<dbReference type="GO" id="GO:0016829">
    <property type="term" value="F:lyase activity"/>
    <property type="evidence" value="ECO:0007669"/>
    <property type="project" value="UniProtKB-KW"/>
</dbReference>
<dbReference type="Gene3D" id="3.40.50.11220">
    <property type="match status" value="1"/>
</dbReference>
<keyword evidence="4" id="KW-1185">Reference proteome</keyword>
<accession>A0A371NC47</accession>
<dbReference type="GO" id="GO:0009236">
    <property type="term" value="P:cobalamin biosynthetic process"/>
    <property type="evidence" value="ECO:0007669"/>
    <property type="project" value="InterPro"/>
</dbReference>
<dbReference type="Proteomes" id="UP000256864">
    <property type="component" value="Unassembled WGS sequence"/>
</dbReference>
<dbReference type="Pfam" id="PF01890">
    <property type="entry name" value="CbiG_C"/>
    <property type="match status" value="1"/>
</dbReference>
<dbReference type="RefSeq" id="WP_115892715.1">
    <property type="nucleotide sequence ID" value="NZ_QREL01000002.1"/>
</dbReference>
<dbReference type="InterPro" id="IPR052553">
    <property type="entry name" value="CbiG_hydrolase"/>
</dbReference>
<dbReference type="EMBL" id="QREL01000002">
    <property type="protein sequence ID" value="REE26518.1"/>
    <property type="molecule type" value="Genomic_DNA"/>
</dbReference>
<dbReference type="InterPro" id="IPR021744">
    <property type="entry name" value="CbiG_N"/>
</dbReference>
<protein>
    <submittedName>
        <fullName evidence="3">Cobalt-precorrin 5A acetaldehyde-lyase</fullName>
    </submittedName>
</protein>
<dbReference type="PANTHER" id="PTHR37477:SF1">
    <property type="entry name" value="COBALT-PRECORRIN-5A HYDROLASE"/>
    <property type="match status" value="1"/>
</dbReference>
<dbReference type="SUPFAM" id="SSF159664">
    <property type="entry name" value="CobE/GbiG C-terminal domain-like"/>
    <property type="match status" value="1"/>
</dbReference>
<evidence type="ECO:0000313" key="4">
    <source>
        <dbReference type="Proteomes" id="UP000256864"/>
    </source>
</evidence>
<evidence type="ECO:0000313" key="3">
    <source>
        <dbReference type="EMBL" id="REE26518.1"/>
    </source>
</evidence>
<name>A0A371NC47_9EURY</name>
<dbReference type="InterPro" id="IPR036518">
    <property type="entry name" value="CobE/GbiG_C_sf"/>
</dbReference>
<comment type="caution">
    <text evidence="3">The sequence shown here is derived from an EMBL/GenBank/DDBJ whole genome shotgun (WGS) entry which is preliminary data.</text>
</comment>
<dbReference type="AlphaFoldDB" id="A0A371NC47"/>
<dbReference type="SUPFAM" id="SSF159672">
    <property type="entry name" value="CbiG N-terminal domain-like"/>
    <property type="match status" value="1"/>
</dbReference>
<feature type="domain" description="Cobalamin synthesis G N-terminal" evidence="2">
    <location>
        <begin position="42"/>
        <end position="120"/>
    </location>
</feature>
<organism evidence="3 4">
    <name type="scientific">Methanothermobacter defluvii</name>
    <dbReference type="NCBI Taxonomy" id="49339"/>
    <lineage>
        <taxon>Archaea</taxon>
        <taxon>Methanobacteriati</taxon>
        <taxon>Methanobacteriota</taxon>
        <taxon>Methanomada group</taxon>
        <taxon>Methanobacteria</taxon>
        <taxon>Methanobacteriales</taxon>
        <taxon>Methanobacteriaceae</taxon>
        <taxon>Methanothermobacter</taxon>
    </lineage>
</organism>
<reference evidence="3 4" key="1">
    <citation type="submission" date="2018-07" db="EMBL/GenBank/DDBJ databases">
        <title>Genomic Encyclopedia of Type Strains, Phase IV (KMG-IV): sequencing the most valuable type-strain genomes for metagenomic binning, comparative biology and taxonomic classification.</title>
        <authorList>
            <person name="Goeker M."/>
        </authorList>
    </citation>
    <scope>NUCLEOTIDE SEQUENCE [LARGE SCALE GENOMIC DNA]</scope>
    <source>
        <strain evidence="3 4">DSM 7466</strain>
    </source>
</reference>
<dbReference type="PANTHER" id="PTHR37477">
    <property type="entry name" value="COBALT-PRECORRIN-5A HYDROLASE"/>
    <property type="match status" value="1"/>
</dbReference>
<gene>
    <name evidence="3" type="ORF">C7452_1489</name>
</gene>
<dbReference type="Gene3D" id="3.30.420.180">
    <property type="entry name" value="CobE/GbiG C-terminal domain"/>
    <property type="match status" value="1"/>
</dbReference>
<dbReference type="InterPro" id="IPR002750">
    <property type="entry name" value="CobE/GbiG_C"/>
</dbReference>
<evidence type="ECO:0000259" key="2">
    <source>
        <dbReference type="Pfam" id="PF11760"/>
    </source>
</evidence>
<sequence length="329" mass="35775">MIVTILTLTERARRLAGEMREKLLRDPTIISVEVIHRNMDLGKVFAESDIIVGIMAAGIMVRKIAPLINNKLSDPGVLVVDEKGSNVISLLSGHAGGANDFAIKLAGLIGANPVITTSTDVNGLVGIDIFAARYFYRILDPHLIRHFNSSIIQGHRVELHSSRDLEALIDDDMRRTYTYVPEGDEVVRAHCNSRVMRLAPLKLSMGIGTRRGVGSDRVIGLIRETLKLLKIPPERLDAIATGYMKRDEDGIREAARLLGVPLEFIGPQELRSQNTCSFSDFVYEKFGVGSVCEAAALSSAGKDSKLVIRKTKSSGVTAALAVSGTPKAF</sequence>
<evidence type="ECO:0000259" key="1">
    <source>
        <dbReference type="Pfam" id="PF01890"/>
    </source>
</evidence>
<keyword evidence="3" id="KW-0456">Lyase</keyword>